<comment type="caution">
    <text evidence="1">The sequence shown here is derived from an EMBL/GenBank/DDBJ whole genome shotgun (WGS) entry which is preliminary data.</text>
</comment>
<dbReference type="Proteomes" id="UP000276223">
    <property type="component" value="Unassembled WGS sequence"/>
</dbReference>
<sequence length="201" mass="22388">MPQPMIISVAVEGLLDEAVACRLINDVGGRLGSVYGKQGRQSLRKKIGGYNKAARHALWFVLVDLNGDAECALLLRKSWLDAPEPRLCFRVAVRQVEAWLIADHEALATSLGVARSLVPSDPEALQNAKVEMVNLARRSRRKNSRADMVPREGSGRSIGPAYVSRLIEYVERHWRPHVAAQKAESLRRAITCLERLMRNAT</sequence>
<organism evidence="1 2">
    <name type="scientific">Desulfosoma caldarium</name>
    <dbReference type="NCBI Taxonomy" id="610254"/>
    <lineage>
        <taxon>Bacteria</taxon>
        <taxon>Pseudomonadati</taxon>
        <taxon>Thermodesulfobacteriota</taxon>
        <taxon>Syntrophobacteria</taxon>
        <taxon>Syntrophobacterales</taxon>
        <taxon>Syntrophobacteraceae</taxon>
        <taxon>Desulfosoma</taxon>
    </lineage>
</organism>
<reference evidence="1 2" key="1">
    <citation type="submission" date="2018-11" db="EMBL/GenBank/DDBJ databases">
        <title>Genomic Encyclopedia of Type Strains, Phase IV (KMG-IV): sequencing the most valuable type-strain genomes for metagenomic binning, comparative biology and taxonomic classification.</title>
        <authorList>
            <person name="Goeker M."/>
        </authorList>
    </citation>
    <scope>NUCLEOTIDE SEQUENCE [LARGE SCALE GENOMIC DNA]</scope>
    <source>
        <strain evidence="1 2">DSM 22027</strain>
    </source>
</reference>
<dbReference type="RefSeq" id="WP_123290642.1">
    <property type="nucleotide sequence ID" value="NZ_RJVA01000013.1"/>
</dbReference>
<evidence type="ECO:0000313" key="2">
    <source>
        <dbReference type="Proteomes" id="UP000276223"/>
    </source>
</evidence>
<dbReference type="EMBL" id="RJVA01000013">
    <property type="protein sequence ID" value="ROQ90899.1"/>
    <property type="molecule type" value="Genomic_DNA"/>
</dbReference>
<keyword evidence="2" id="KW-1185">Reference proteome</keyword>
<dbReference type="AlphaFoldDB" id="A0A3N1UND9"/>
<evidence type="ECO:0000313" key="1">
    <source>
        <dbReference type="EMBL" id="ROQ90899.1"/>
    </source>
</evidence>
<dbReference type="OrthoDB" id="5763664at2"/>
<proteinExistence type="predicted"/>
<accession>A0A3N1UND9</accession>
<evidence type="ECO:0008006" key="3">
    <source>
        <dbReference type="Google" id="ProtNLM"/>
    </source>
</evidence>
<protein>
    <recommendedName>
        <fullName evidence="3">DUF4276 family protein</fullName>
    </recommendedName>
</protein>
<gene>
    <name evidence="1" type="ORF">EDC27_2163</name>
</gene>
<name>A0A3N1UND9_9BACT</name>